<dbReference type="EMBL" id="CP041636">
    <property type="protein sequence ID" value="QDO99091.1"/>
    <property type="molecule type" value="Genomic_DNA"/>
</dbReference>
<gene>
    <name evidence="2" type="ORF">FNB15_18250</name>
</gene>
<proteinExistence type="predicted"/>
<feature type="region of interest" description="Disordered" evidence="1">
    <location>
        <begin position="1"/>
        <end position="24"/>
    </location>
</feature>
<dbReference type="KEGG" id="fer:FNB15_18250"/>
<dbReference type="OrthoDB" id="8448543at2"/>
<protein>
    <submittedName>
        <fullName evidence="2">Uncharacterized protein</fullName>
    </submittedName>
</protein>
<accession>A0A516H5V9</accession>
<dbReference type="Proteomes" id="UP000317496">
    <property type="component" value="Chromosome"/>
</dbReference>
<dbReference type="AlphaFoldDB" id="A0A516H5V9"/>
<reference evidence="2 3" key="1">
    <citation type="submission" date="2019-07" db="EMBL/GenBank/DDBJ databases">
        <title>Genome sequencing for Ferrovibrio sp. K5.</title>
        <authorList>
            <person name="Park S.-J."/>
        </authorList>
    </citation>
    <scope>NUCLEOTIDE SEQUENCE [LARGE SCALE GENOMIC DNA]</scope>
    <source>
        <strain evidence="2 3">K5</strain>
    </source>
</reference>
<dbReference type="RefSeq" id="WP_144258087.1">
    <property type="nucleotide sequence ID" value="NZ_CP041636.1"/>
</dbReference>
<sequence>MKGGRKPLHSAEKKARGTLRPCREPAPVGFIDQQGLPAKPAWLTAAGEDVWIDEVGRVSLNRLADRRDTTSFGNFCNLQGCINLCWQSGEVPPAAHLAEARRMAEQFGLFGARSRQNLPAAPKEENPFLAYRQRPAERTAE</sequence>
<organism evidence="2 3">
    <name type="scientific">Ferrovibrio terrae</name>
    <dbReference type="NCBI Taxonomy" id="2594003"/>
    <lineage>
        <taxon>Bacteria</taxon>
        <taxon>Pseudomonadati</taxon>
        <taxon>Pseudomonadota</taxon>
        <taxon>Alphaproteobacteria</taxon>
        <taxon>Rhodospirillales</taxon>
        <taxon>Rhodospirillaceae</taxon>
        <taxon>Ferrovibrio</taxon>
    </lineage>
</organism>
<evidence type="ECO:0000256" key="1">
    <source>
        <dbReference type="SAM" id="MobiDB-lite"/>
    </source>
</evidence>
<evidence type="ECO:0000313" key="3">
    <source>
        <dbReference type="Proteomes" id="UP000317496"/>
    </source>
</evidence>
<feature type="region of interest" description="Disordered" evidence="1">
    <location>
        <begin position="118"/>
        <end position="141"/>
    </location>
</feature>
<name>A0A516H5V9_9PROT</name>
<evidence type="ECO:0000313" key="2">
    <source>
        <dbReference type="EMBL" id="QDO99091.1"/>
    </source>
</evidence>
<keyword evidence="3" id="KW-1185">Reference proteome</keyword>